<feature type="domain" description="Histidine kinase" evidence="11">
    <location>
        <begin position="215"/>
        <end position="428"/>
    </location>
</feature>
<accession>A0A7Y9VZ51</accession>
<evidence type="ECO:0000313" key="14">
    <source>
        <dbReference type="Proteomes" id="UP000553035"/>
    </source>
</evidence>
<dbReference type="GO" id="GO:0000155">
    <property type="term" value="F:phosphorelay sensor kinase activity"/>
    <property type="evidence" value="ECO:0007669"/>
    <property type="project" value="InterPro"/>
</dbReference>
<evidence type="ECO:0000256" key="6">
    <source>
        <dbReference type="ARBA" id="ARBA00022679"/>
    </source>
</evidence>
<keyword evidence="5" id="KW-0597">Phosphoprotein</keyword>
<evidence type="ECO:0000256" key="8">
    <source>
        <dbReference type="ARBA" id="ARBA00022777"/>
    </source>
</evidence>
<dbReference type="PANTHER" id="PTHR44936">
    <property type="entry name" value="SENSOR PROTEIN CREC"/>
    <property type="match status" value="1"/>
</dbReference>
<keyword evidence="6 13" id="KW-0808">Transferase</keyword>
<dbReference type="SUPFAM" id="SSF47384">
    <property type="entry name" value="Homodimeric domain of signal transducing histidine kinase"/>
    <property type="match status" value="1"/>
</dbReference>
<comment type="subcellular location">
    <subcellularLocation>
        <location evidence="2">Cell membrane</location>
        <topology evidence="2">Multi-pass membrane protein</topology>
    </subcellularLocation>
</comment>
<feature type="transmembrane region" description="Helical" evidence="10">
    <location>
        <begin position="133"/>
        <end position="154"/>
    </location>
</feature>
<sequence>MLRLFLGLFLVMTVGLVAALQTVEHTFNALLDNQMQAYNREAVRGQAWSLIEHMRDQQGAAREAQLEALRPHYGLTLSLIEADQLNLNDQEKAELVKDLLVIRDDYTQFISNIDGGSQLLSIKLPPEPSLMPFYIAGAYMMLAVLLGIVLYFWVRPHWRDLEKLRLAAERFGDNDLSVRIQLSKRSNIRDLAGHFNLMAARIEGLIANQRELTNAVSHELRTPIARLSFELDQLKQQPDASQNRELIADMYADLGELEEMVSELLTYASLERGATVITRENIQAANWLDSVVGSVALEAEAAGVQLLIVDCRVDEVRIEPRFMARAVINLLRNAIRYAEQRVEVSLVRIGDQYEVQVNDDGPGVPLEGREKIFEPFSRLDASRDRRTGGFGLGLALVRRVSQSHGGQVEVGDSPWGGASFRMTWAHLD</sequence>
<dbReference type="InterPro" id="IPR036097">
    <property type="entry name" value="HisK_dim/P_sf"/>
</dbReference>
<dbReference type="InterPro" id="IPR003660">
    <property type="entry name" value="HAMP_dom"/>
</dbReference>
<evidence type="ECO:0000256" key="1">
    <source>
        <dbReference type="ARBA" id="ARBA00000085"/>
    </source>
</evidence>
<dbReference type="CDD" id="cd00082">
    <property type="entry name" value="HisKA"/>
    <property type="match status" value="1"/>
</dbReference>
<dbReference type="Pfam" id="PF00512">
    <property type="entry name" value="HisKA"/>
    <property type="match status" value="1"/>
</dbReference>
<dbReference type="Proteomes" id="UP000553035">
    <property type="component" value="Unassembled WGS sequence"/>
</dbReference>
<evidence type="ECO:0000313" key="13">
    <source>
        <dbReference type="EMBL" id="NYH11294.1"/>
    </source>
</evidence>
<evidence type="ECO:0000256" key="9">
    <source>
        <dbReference type="ARBA" id="ARBA00022840"/>
    </source>
</evidence>
<dbReference type="InterPro" id="IPR003594">
    <property type="entry name" value="HATPase_dom"/>
</dbReference>
<evidence type="ECO:0000259" key="12">
    <source>
        <dbReference type="PROSITE" id="PS50885"/>
    </source>
</evidence>
<evidence type="ECO:0000256" key="4">
    <source>
        <dbReference type="ARBA" id="ARBA00022475"/>
    </source>
</evidence>
<dbReference type="AlphaFoldDB" id="A0A7Y9VZ51"/>
<dbReference type="GO" id="GO:0005524">
    <property type="term" value="F:ATP binding"/>
    <property type="evidence" value="ECO:0007669"/>
    <property type="project" value="UniProtKB-KW"/>
</dbReference>
<dbReference type="SMART" id="SM00387">
    <property type="entry name" value="HATPase_c"/>
    <property type="match status" value="1"/>
</dbReference>
<dbReference type="PROSITE" id="PS50109">
    <property type="entry name" value="HIS_KIN"/>
    <property type="match status" value="1"/>
</dbReference>
<reference evidence="13 14" key="1">
    <citation type="submission" date="2020-07" db="EMBL/GenBank/DDBJ databases">
        <title>Exploring microbial biodiversity for novel pathways involved in the catabolism of aromatic compounds derived from lignin.</title>
        <authorList>
            <person name="Elkins J."/>
        </authorList>
    </citation>
    <scope>NUCLEOTIDE SEQUENCE [LARGE SCALE GENOMIC DNA]</scope>
    <source>
        <strain evidence="13 14">VanB</strain>
    </source>
</reference>
<dbReference type="Gene3D" id="6.10.340.10">
    <property type="match status" value="1"/>
</dbReference>
<keyword evidence="10" id="KW-1133">Transmembrane helix</keyword>
<organism evidence="13 14">
    <name type="scientific">Pseudomonas moraviensis</name>
    <dbReference type="NCBI Taxonomy" id="321662"/>
    <lineage>
        <taxon>Bacteria</taxon>
        <taxon>Pseudomonadati</taxon>
        <taxon>Pseudomonadota</taxon>
        <taxon>Gammaproteobacteria</taxon>
        <taxon>Pseudomonadales</taxon>
        <taxon>Pseudomonadaceae</taxon>
        <taxon>Pseudomonas</taxon>
    </lineage>
</organism>
<keyword evidence="10" id="KW-0812">Transmembrane</keyword>
<evidence type="ECO:0000256" key="5">
    <source>
        <dbReference type="ARBA" id="ARBA00022553"/>
    </source>
</evidence>
<proteinExistence type="predicted"/>
<dbReference type="InterPro" id="IPR004358">
    <property type="entry name" value="Sig_transdc_His_kin-like_C"/>
</dbReference>
<dbReference type="InterPro" id="IPR036890">
    <property type="entry name" value="HATPase_C_sf"/>
</dbReference>
<evidence type="ECO:0000256" key="10">
    <source>
        <dbReference type="SAM" id="Phobius"/>
    </source>
</evidence>
<dbReference type="RefSeq" id="WP_179694540.1">
    <property type="nucleotide sequence ID" value="NZ_JACCAT010000001.1"/>
</dbReference>
<comment type="caution">
    <text evidence="13">The sequence shown here is derived from an EMBL/GenBank/DDBJ whole genome shotgun (WGS) entry which is preliminary data.</text>
</comment>
<dbReference type="SUPFAM" id="SSF55874">
    <property type="entry name" value="ATPase domain of HSP90 chaperone/DNA topoisomerase II/histidine kinase"/>
    <property type="match status" value="1"/>
</dbReference>
<dbReference type="InterPro" id="IPR050980">
    <property type="entry name" value="2C_sensor_his_kinase"/>
</dbReference>
<keyword evidence="7" id="KW-0547">Nucleotide-binding</keyword>
<name>A0A7Y9VZ51_9PSED</name>
<dbReference type="EMBL" id="JACCAT010000001">
    <property type="protein sequence ID" value="NYH11294.1"/>
    <property type="molecule type" value="Genomic_DNA"/>
</dbReference>
<dbReference type="Gene3D" id="1.10.287.130">
    <property type="match status" value="1"/>
</dbReference>
<protein>
    <recommendedName>
        <fullName evidence="3">histidine kinase</fullName>
        <ecNumber evidence="3">2.7.13.3</ecNumber>
    </recommendedName>
</protein>
<dbReference type="PRINTS" id="PR00344">
    <property type="entry name" value="BCTRLSENSOR"/>
</dbReference>
<dbReference type="EC" id="2.7.13.3" evidence="3"/>
<keyword evidence="8 13" id="KW-0418">Kinase</keyword>
<keyword evidence="4" id="KW-1003">Cell membrane</keyword>
<dbReference type="GO" id="GO:0005886">
    <property type="term" value="C:plasma membrane"/>
    <property type="evidence" value="ECO:0007669"/>
    <property type="project" value="UniProtKB-SubCell"/>
</dbReference>
<dbReference type="InterPro" id="IPR003661">
    <property type="entry name" value="HisK_dim/P_dom"/>
</dbReference>
<keyword evidence="10" id="KW-0472">Membrane</keyword>
<gene>
    <name evidence="13" type="ORF">GGI52_004337</name>
</gene>
<evidence type="ECO:0000256" key="7">
    <source>
        <dbReference type="ARBA" id="ARBA00022741"/>
    </source>
</evidence>
<dbReference type="CDD" id="cd06225">
    <property type="entry name" value="HAMP"/>
    <property type="match status" value="1"/>
</dbReference>
<keyword evidence="9" id="KW-0067">ATP-binding</keyword>
<dbReference type="Pfam" id="PF02518">
    <property type="entry name" value="HATPase_c"/>
    <property type="match status" value="1"/>
</dbReference>
<feature type="domain" description="HAMP" evidence="12">
    <location>
        <begin position="155"/>
        <end position="207"/>
    </location>
</feature>
<dbReference type="SMART" id="SM00304">
    <property type="entry name" value="HAMP"/>
    <property type="match status" value="1"/>
</dbReference>
<dbReference type="InterPro" id="IPR005467">
    <property type="entry name" value="His_kinase_dom"/>
</dbReference>
<evidence type="ECO:0000256" key="3">
    <source>
        <dbReference type="ARBA" id="ARBA00012438"/>
    </source>
</evidence>
<dbReference type="Pfam" id="PF00672">
    <property type="entry name" value="HAMP"/>
    <property type="match status" value="1"/>
</dbReference>
<dbReference type="PROSITE" id="PS50885">
    <property type="entry name" value="HAMP"/>
    <property type="match status" value="1"/>
</dbReference>
<dbReference type="Gene3D" id="3.30.565.10">
    <property type="entry name" value="Histidine kinase-like ATPase, C-terminal domain"/>
    <property type="match status" value="1"/>
</dbReference>
<dbReference type="SMART" id="SM00388">
    <property type="entry name" value="HisKA"/>
    <property type="match status" value="1"/>
</dbReference>
<evidence type="ECO:0000259" key="11">
    <source>
        <dbReference type="PROSITE" id="PS50109"/>
    </source>
</evidence>
<dbReference type="PANTHER" id="PTHR44936:SF10">
    <property type="entry name" value="SENSOR PROTEIN RSTB"/>
    <property type="match status" value="1"/>
</dbReference>
<evidence type="ECO:0000256" key="2">
    <source>
        <dbReference type="ARBA" id="ARBA00004651"/>
    </source>
</evidence>
<comment type="catalytic activity">
    <reaction evidence="1">
        <text>ATP + protein L-histidine = ADP + protein N-phospho-L-histidine.</text>
        <dbReference type="EC" id="2.7.13.3"/>
    </reaction>
</comment>